<sequence>MAASITSFSSLARLRPPNASISTRLAIPPPCTKTRLLKRNIMRIPEGLRFSNTRRLHLLKVTATGGASDPSTTTEPPGPAGMAKRLYVCINGKNMKGMDEIISEDCRIEDFSFYEPFEGKKFMARLCPPPYWQNGKRHRFLLQGAAASTNSLEKVKDKDSQKAQVITESPIKPGGLGLILLKIVTSLFDKFPKAAEWFLRSPHVIIRWARHTYSLLLAPFINPLLESYMNFWRFTAQILFYTIGILIYILKVFFN</sequence>
<gene>
    <name evidence="2" type="ORF">CRG98_028660</name>
</gene>
<dbReference type="PANTHER" id="PTHR33698">
    <property type="entry name" value="NUCLEAR TRANSPORT FACTOR 2 (NTF2)-LIKE PROTEIN"/>
    <property type="match status" value="1"/>
</dbReference>
<accession>A0A2I0J4T9</accession>
<feature type="transmembrane region" description="Helical" evidence="1">
    <location>
        <begin position="231"/>
        <end position="254"/>
    </location>
</feature>
<dbReference type="Proteomes" id="UP000233551">
    <property type="component" value="Unassembled WGS sequence"/>
</dbReference>
<dbReference type="AlphaFoldDB" id="A0A2I0J4T9"/>
<proteinExistence type="predicted"/>
<keyword evidence="3" id="KW-1185">Reference proteome</keyword>
<evidence type="ECO:0000313" key="2">
    <source>
        <dbReference type="EMBL" id="PKI50930.1"/>
    </source>
</evidence>
<comment type="caution">
    <text evidence="2">The sequence shown here is derived from an EMBL/GenBank/DDBJ whole genome shotgun (WGS) entry which is preliminary data.</text>
</comment>
<name>A0A2I0J4T9_PUNGR</name>
<dbReference type="EMBL" id="PGOL01002071">
    <property type="protein sequence ID" value="PKI50930.1"/>
    <property type="molecule type" value="Genomic_DNA"/>
</dbReference>
<evidence type="ECO:0000313" key="3">
    <source>
        <dbReference type="Proteomes" id="UP000233551"/>
    </source>
</evidence>
<keyword evidence="1" id="KW-1133">Transmembrane helix</keyword>
<dbReference type="STRING" id="22663.A0A2I0J4T9"/>
<keyword evidence="1" id="KW-0812">Transmembrane</keyword>
<dbReference type="PANTHER" id="PTHR33698:SF1">
    <property type="entry name" value="NUCLEAR TRANSPORT FACTOR 2 (NTF2) FAMILY PROTEIN"/>
    <property type="match status" value="1"/>
</dbReference>
<organism evidence="2 3">
    <name type="scientific">Punica granatum</name>
    <name type="common">Pomegranate</name>
    <dbReference type="NCBI Taxonomy" id="22663"/>
    <lineage>
        <taxon>Eukaryota</taxon>
        <taxon>Viridiplantae</taxon>
        <taxon>Streptophyta</taxon>
        <taxon>Embryophyta</taxon>
        <taxon>Tracheophyta</taxon>
        <taxon>Spermatophyta</taxon>
        <taxon>Magnoliopsida</taxon>
        <taxon>eudicotyledons</taxon>
        <taxon>Gunneridae</taxon>
        <taxon>Pentapetalae</taxon>
        <taxon>rosids</taxon>
        <taxon>malvids</taxon>
        <taxon>Myrtales</taxon>
        <taxon>Lythraceae</taxon>
        <taxon>Punica</taxon>
    </lineage>
</organism>
<evidence type="ECO:0000256" key="1">
    <source>
        <dbReference type="SAM" id="Phobius"/>
    </source>
</evidence>
<reference evidence="2 3" key="1">
    <citation type="submission" date="2017-11" db="EMBL/GenBank/DDBJ databases">
        <title>De-novo sequencing of pomegranate (Punica granatum L.) genome.</title>
        <authorList>
            <person name="Akparov Z."/>
            <person name="Amiraslanov A."/>
            <person name="Hajiyeva S."/>
            <person name="Abbasov M."/>
            <person name="Kaur K."/>
            <person name="Hamwieh A."/>
            <person name="Solovyev V."/>
            <person name="Salamov A."/>
            <person name="Braich B."/>
            <person name="Kosarev P."/>
            <person name="Mahmoud A."/>
            <person name="Hajiyev E."/>
            <person name="Babayeva S."/>
            <person name="Izzatullayeva V."/>
            <person name="Mammadov A."/>
            <person name="Mammadov A."/>
            <person name="Sharifova S."/>
            <person name="Ojaghi J."/>
            <person name="Eynullazada K."/>
            <person name="Bayramov B."/>
            <person name="Abdulazimova A."/>
            <person name="Shahmuradov I."/>
        </authorList>
    </citation>
    <scope>NUCLEOTIDE SEQUENCE [LARGE SCALE GENOMIC DNA]</scope>
    <source>
        <strain evidence="3">cv. AG2017</strain>
        <tissue evidence="2">Leaf</tissue>
    </source>
</reference>
<keyword evidence="1" id="KW-0472">Membrane</keyword>
<protein>
    <submittedName>
        <fullName evidence="2">Uncharacterized protein</fullName>
    </submittedName>
</protein>